<dbReference type="Proteomes" id="UP000295070">
    <property type="component" value="Chromosome 6"/>
</dbReference>
<feature type="region of interest" description="Disordered" evidence="5">
    <location>
        <begin position="608"/>
        <end position="711"/>
    </location>
</feature>
<dbReference type="AlphaFoldDB" id="A0A484D7K2"/>
<feature type="compositionally biased region" description="Low complexity" evidence="5">
    <location>
        <begin position="319"/>
        <end position="345"/>
    </location>
</feature>
<dbReference type="EMBL" id="SCKG01000006">
    <property type="protein sequence ID" value="TDH11195.1"/>
    <property type="molecule type" value="Genomic_DNA"/>
</dbReference>
<evidence type="ECO:0000256" key="1">
    <source>
        <dbReference type="ARBA" id="ARBA00022723"/>
    </source>
</evidence>
<evidence type="ECO:0000313" key="9">
    <source>
        <dbReference type="Proteomes" id="UP000295070"/>
    </source>
</evidence>
<keyword evidence="2 4" id="KW-0863">Zinc-finger</keyword>
<evidence type="ECO:0000313" key="8">
    <source>
        <dbReference type="EMBL" id="TDH11195.1"/>
    </source>
</evidence>
<evidence type="ECO:0000256" key="3">
    <source>
        <dbReference type="ARBA" id="ARBA00022833"/>
    </source>
</evidence>
<proteinExistence type="predicted"/>
<name>A0A484D7K2_PERFV</name>
<feature type="domain" description="PHD-type" evidence="6">
    <location>
        <begin position="785"/>
        <end position="832"/>
    </location>
</feature>
<feature type="compositionally biased region" description="Basic and acidic residues" evidence="5">
    <location>
        <begin position="567"/>
        <end position="577"/>
    </location>
</feature>
<feature type="compositionally biased region" description="Basic and acidic residues" evidence="5">
    <location>
        <begin position="950"/>
        <end position="962"/>
    </location>
</feature>
<feature type="compositionally biased region" description="Low complexity" evidence="5">
    <location>
        <begin position="556"/>
        <end position="566"/>
    </location>
</feature>
<keyword evidence="9" id="KW-1185">Reference proteome</keyword>
<feature type="domain" description="B box-type" evidence="7">
    <location>
        <begin position="9"/>
        <end position="50"/>
    </location>
</feature>
<keyword evidence="3" id="KW-0862">Zinc</keyword>
<dbReference type="SUPFAM" id="SSF57845">
    <property type="entry name" value="B-box zinc-binding domain"/>
    <property type="match status" value="1"/>
</dbReference>
<dbReference type="InterPro" id="IPR047153">
    <property type="entry name" value="TRIM45/56/19-like"/>
</dbReference>
<feature type="domain" description="B box-type" evidence="7">
    <location>
        <begin position="59"/>
        <end position="100"/>
    </location>
</feature>
<dbReference type="Pfam" id="PF00628">
    <property type="entry name" value="PHD"/>
    <property type="match status" value="1"/>
</dbReference>
<dbReference type="InterPro" id="IPR011011">
    <property type="entry name" value="Znf_FYVE_PHD"/>
</dbReference>
<feature type="region of interest" description="Disordered" evidence="5">
    <location>
        <begin position="939"/>
        <end position="1002"/>
    </location>
</feature>
<dbReference type="Gene3D" id="3.30.160.60">
    <property type="entry name" value="Classic Zinc Finger"/>
    <property type="match status" value="1"/>
</dbReference>
<dbReference type="PANTHER" id="PTHR25462">
    <property type="entry name" value="BONUS, ISOFORM C-RELATED"/>
    <property type="match status" value="1"/>
</dbReference>
<dbReference type="InterPro" id="IPR013083">
    <property type="entry name" value="Znf_RING/FYVE/PHD"/>
</dbReference>
<dbReference type="InterPro" id="IPR019786">
    <property type="entry name" value="Zinc_finger_PHD-type_CS"/>
</dbReference>
<evidence type="ECO:0000259" key="6">
    <source>
        <dbReference type="PROSITE" id="PS50016"/>
    </source>
</evidence>
<dbReference type="GO" id="GO:0008270">
    <property type="term" value="F:zinc ion binding"/>
    <property type="evidence" value="ECO:0007669"/>
    <property type="project" value="UniProtKB-KW"/>
</dbReference>
<feature type="compositionally biased region" description="Basic and acidic residues" evidence="5">
    <location>
        <begin position="993"/>
        <end position="1002"/>
    </location>
</feature>
<protein>
    <recommendedName>
        <fullName evidence="10">B box-type domain-containing protein</fullName>
    </recommendedName>
</protein>
<dbReference type="GO" id="GO:0061630">
    <property type="term" value="F:ubiquitin protein ligase activity"/>
    <property type="evidence" value="ECO:0007669"/>
    <property type="project" value="TreeGrafter"/>
</dbReference>
<dbReference type="InterPro" id="IPR000315">
    <property type="entry name" value="Znf_B-box"/>
</dbReference>
<feature type="compositionally biased region" description="Basic and acidic residues" evidence="5">
    <location>
        <begin position="542"/>
        <end position="553"/>
    </location>
</feature>
<dbReference type="CDD" id="cd19775">
    <property type="entry name" value="Bbox2_TIF1_C-VI"/>
    <property type="match status" value="1"/>
</dbReference>
<evidence type="ECO:0000256" key="5">
    <source>
        <dbReference type="SAM" id="MobiDB-lite"/>
    </source>
</evidence>
<feature type="compositionally biased region" description="Basic and acidic residues" evidence="5">
    <location>
        <begin position="679"/>
        <end position="688"/>
    </location>
</feature>
<dbReference type="PROSITE" id="PS50119">
    <property type="entry name" value="ZF_BBOX"/>
    <property type="match status" value="2"/>
</dbReference>
<feature type="compositionally biased region" description="Polar residues" evidence="5">
    <location>
        <begin position="384"/>
        <end position="418"/>
    </location>
</feature>
<feature type="region of interest" description="Disordered" evidence="5">
    <location>
        <begin position="273"/>
        <end position="434"/>
    </location>
</feature>
<reference evidence="8 9" key="1">
    <citation type="submission" date="2019-01" db="EMBL/GenBank/DDBJ databases">
        <title>A chromosome-scale genome assembly of the yellow perch, Perca flavescens.</title>
        <authorList>
            <person name="Feron R."/>
            <person name="Morvezen R."/>
            <person name="Bestin A."/>
            <person name="Haffray P."/>
            <person name="Klopp C."/>
            <person name="Zahm M."/>
            <person name="Cabau C."/>
            <person name="Roques C."/>
            <person name="Donnadieu C."/>
            <person name="Bouchez O."/>
            <person name="Christie M."/>
            <person name="Larson W."/>
            <person name="Guiguen Y."/>
        </authorList>
    </citation>
    <scope>NUCLEOTIDE SEQUENCE [LARGE SCALE GENOMIC DNA]</scope>
    <source>
        <strain evidence="8">YP-PL-M2</strain>
        <tissue evidence="8">Blood</tissue>
    </source>
</reference>
<dbReference type="SMART" id="SM00336">
    <property type="entry name" value="BBOX"/>
    <property type="match status" value="2"/>
</dbReference>
<dbReference type="PROSITE" id="PS01359">
    <property type="entry name" value="ZF_PHD_1"/>
    <property type="match status" value="1"/>
</dbReference>
<dbReference type="InterPro" id="IPR001965">
    <property type="entry name" value="Znf_PHD"/>
</dbReference>
<gene>
    <name evidence="8" type="ORF">EPR50_G00058270</name>
</gene>
<keyword evidence="1" id="KW-0479">Metal-binding</keyword>
<comment type="caution">
    <text evidence="8">The sequence shown here is derived from an EMBL/GenBank/DDBJ whole genome shotgun (WGS) entry which is preliminary data.</text>
</comment>
<dbReference type="STRING" id="8167.A0A484D7K2"/>
<dbReference type="InterPro" id="IPR019787">
    <property type="entry name" value="Znf_PHD-finger"/>
</dbReference>
<dbReference type="Gene3D" id="3.30.40.10">
    <property type="entry name" value="Zinc/RING finger domain, C3HC4 (zinc finger)"/>
    <property type="match status" value="1"/>
</dbReference>
<evidence type="ECO:0008006" key="10">
    <source>
        <dbReference type="Google" id="ProtNLM"/>
    </source>
</evidence>
<dbReference type="SMART" id="SM00249">
    <property type="entry name" value="PHD"/>
    <property type="match status" value="1"/>
</dbReference>
<dbReference type="CDD" id="cd15541">
    <property type="entry name" value="PHD_TIF1_like"/>
    <property type="match status" value="1"/>
</dbReference>
<sequence length="1002" mass="109195">MEIPISQQCSSCDAPAARCWCVDCNEALCDVCVSAHRRVTVTRSHRILNQPQEGGVSTCPTKFCRLHPSEPLKLFCFTCNMLTCRDCQLTAHMNHRYQFVSEALDSLKKELEDCVRPISKQRDAAWKSLQDMETRLRDIADSESNLSSELQRSYLFLTQQIKTRMEDILKNVKTVCETETQLIQTKMNKLKQLLKDQDSVAKFTENAQNSNDVSTLTAYNVQIKSHVKAFHNLNLSPPQRMSQLWVSTDKVSLEAILNFGRLNVNWVPFSVSNTSNQNAPSSSSSSPTPSSPSLTSPSSSSPCPPPLGGPSPQTRTLVSPPATCSSTTSTSYPSQTFLSTSSSPSLVPPPPDHLAPSQKTISDQFVTPPPRTANTDSPVPPNCPATSWKSSSNQQSLPPTASNHSKALMPASTTQTGQHPKKRRQTVSDSENSQRPRFAVLELVQQPLVAQQPATAAVLLSNTQSAYQVSCFALLAAALPLRQIAPGNTGPEPQKSLMGTIVPVSTPGQLTPVPASCPIPPAPTTGNQISVVPSPAAVPRQTQEKEQHQRLKEVNSSSTSHAASRSCEQRLSPDIDPRPSSPKQQQQQNNPVVRAMADSACDGGVQQFAPRRQEPAENEPTSTMSEELAPAGEPSAADESDRDAEEREVTESEAEASETDTGVSNRGAEPEISDGDAGVSDRDAEKPEPVVSDGEAGILDGDNGMSDCSSSQWQPRVSLFRLPVLSQRHKRPLPSFRLIAGEADDEIYLEEMSQETTSLSDDVTDDSADDIGTLSPPGSPLAVQMVACSACRLANASIICMSCGRGFHQDCHIPPVRPDIMSDWICSLCQDLSDPSDPFLSHRPQRPASLGLSLLNQRRCEKLLLLLKVKASSRLSEAHLDWMKDRLTRGSPAYQTAADFLSDVRRLFRDAAPGDFFLNNLQKRMKSLSAAFMAEEKSTAGANVAADAPESERSKVTAREEPEVMSYEARLKETRKRLREALMDGSHSKRRKTEPPPEDSGK</sequence>
<accession>A0A484D7K2</accession>
<evidence type="ECO:0000259" key="7">
    <source>
        <dbReference type="PROSITE" id="PS50119"/>
    </source>
</evidence>
<dbReference type="SUPFAM" id="SSF57903">
    <property type="entry name" value="FYVE/PHD zinc finger"/>
    <property type="match status" value="1"/>
</dbReference>
<dbReference type="Pfam" id="PF00643">
    <property type="entry name" value="zf-B_box"/>
    <property type="match status" value="1"/>
</dbReference>
<dbReference type="PANTHER" id="PTHR25462:SF304">
    <property type="entry name" value="BONUS, ISOFORM C"/>
    <property type="match status" value="1"/>
</dbReference>
<dbReference type="PROSITE" id="PS50016">
    <property type="entry name" value="ZF_PHD_2"/>
    <property type="match status" value="1"/>
</dbReference>
<evidence type="ECO:0000256" key="4">
    <source>
        <dbReference type="PROSITE-ProRule" id="PRU00024"/>
    </source>
</evidence>
<feature type="region of interest" description="Disordered" evidence="5">
    <location>
        <begin position="512"/>
        <end position="593"/>
    </location>
</feature>
<evidence type="ECO:0000256" key="2">
    <source>
        <dbReference type="ARBA" id="ARBA00022771"/>
    </source>
</evidence>
<organism evidence="8 9">
    <name type="scientific">Perca flavescens</name>
    <name type="common">American yellow perch</name>
    <name type="synonym">Morone flavescens</name>
    <dbReference type="NCBI Taxonomy" id="8167"/>
    <lineage>
        <taxon>Eukaryota</taxon>
        <taxon>Metazoa</taxon>
        <taxon>Chordata</taxon>
        <taxon>Craniata</taxon>
        <taxon>Vertebrata</taxon>
        <taxon>Euteleostomi</taxon>
        <taxon>Actinopterygii</taxon>
        <taxon>Neopterygii</taxon>
        <taxon>Teleostei</taxon>
        <taxon>Neoteleostei</taxon>
        <taxon>Acanthomorphata</taxon>
        <taxon>Eupercaria</taxon>
        <taxon>Perciformes</taxon>
        <taxon>Percoidei</taxon>
        <taxon>Percidae</taxon>
        <taxon>Percinae</taxon>
        <taxon>Perca</taxon>
    </lineage>
</organism>
<feature type="compositionally biased region" description="Low complexity" evidence="5">
    <location>
        <begin position="280"/>
        <end position="301"/>
    </location>
</feature>